<dbReference type="Gene3D" id="3.60.10.10">
    <property type="entry name" value="Endonuclease/exonuclease/phosphatase"/>
    <property type="match status" value="1"/>
</dbReference>
<dbReference type="PANTHER" id="PTHR35218:SF7">
    <property type="entry name" value="ENDONUCLEASE_EXONUCLEASE_PHOSPHATASE"/>
    <property type="match status" value="1"/>
</dbReference>
<evidence type="ECO:0000313" key="2">
    <source>
        <dbReference type="EMBL" id="KAJ0981340.1"/>
    </source>
</evidence>
<dbReference type="Proteomes" id="UP001085076">
    <property type="component" value="Miscellaneous, Linkage group lg02"/>
</dbReference>
<gene>
    <name evidence="2" type="ORF">J5N97_009595</name>
</gene>
<feature type="domain" description="Endonuclease/exonuclease/phosphatase" evidence="1">
    <location>
        <begin position="9"/>
        <end position="208"/>
    </location>
</feature>
<reference evidence="2" key="2">
    <citation type="journal article" date="2022" name="Hortic Res">
        <title>The genome of Dioscorea zingiberensis sheds light on the biosynthesis, origin and evolution of the medicinally important diosgenin saponins.</title>
        <authorList>
            <person name="Li Y."/>
            <person name="Tan C."/>
            <person name="Li Z."/>
            <person name="Guo J."/>
            <person name="Li S."/>
            <person name="Chen X."/>
            <person name="Wang C."/>
            <person name="Dai X."/>
            <person name="Yang H."/>
            <person name="Song W."/>
            <person name="Hou L."/>
            <person name="Xu J."/>
            <person name="Tong Z."/>
            <person name="Xu A."/>
            <person name="Yuan X."/>
            <person name="Wang W."/>
            <person name="Yang Q."/>
            <person name="Chen L."/>
            <person name="Sun Z."/>
            <person name="Wang K."/>
            <person name="Pan B."/>
            <person name="Chen J."/>
            <person name="Bao Y."/>
            <person name="Liu F."/>
            <person name="Qi X."/>
            <person name="Gang D.R."/>
            <person name="Wen J."/>
            <person name="Li J."/>
        </authorList>
    </citation>
    <scope>NUCLEOTIDE SEQUENCE</scope>
    <source>
        <strain evidence="2">Dzin_1.0</strain>
    </source>
</reference>
<dbReference type="InterPro" id="IPR036691">
    <property type="entry name" value="Endo/exonu/phosph_ase_sf"/>
</dbReference>
<proteinExistence type="predicted"/>
<reference evidence="2" key="1">
    <citation type="submission" date="2021-03" db="EMBL/GenBank/DDBJ databases">
        <authorList>
            <person name="Li Z."/>
            <person name="Yang C."/>
        </authorList>
    </citation>
    <scope>NUCLEOTIDE SEQUENCE</scope>
    <source>
        <strain evidence="2">Dzin_1.0</strain>
        <tissue evidence="2">Leaf</tissue>
    </source>
</reference>
<evidence type="ECO:0000313" key="3">
    <source>
        <dbReference type="Proteomes" id="UP001085076"/>
    </source>
</evidence>
<dbReference type="InterPro" id="IPR005135">
    <property type="entry name" value="Endo/exonuclease/phosphatase"/>
</dbReference>
<dbReference type="EMBL" id="JAGGNH010000002">
    <property type="protein sequence ID" value="KAJ0981340.1"/>
    <property type="molecule type" value="Genomic_DNA"/>
</dbReference>
<evidence type="ECO:0000259" key="1">
    <source>
        <dbReference type="Pfam" id="PF03372"/>
    </source>
</evidence>
<dbReference type="SUPFAM" id="SSF56219">
    <property type="entry name" value="DNase I-like"/>
    <property type="match status" value="1"/>
</dbReference>
<protein>
    <recommendedName>
        <fullName evidence="1">Endonuclease/exonuclease/phosphatase domain-containing protein</fullName>
    </recommendedName>
</protein>
<accession>A0A9D5CZS2</accession>
<sequence length="209" mass="24030">MNCLKIICWNCKGLSNLMTTCRIKSMMKDHQPDIMCLVETRANEHRAIKFCDKFSKAWEWAVIPAQGMSGGIITLWKQRVGLVTPIAYSLFSLHLILSSEKPEEWILSVVYNSQNIHCQKVLWRDLSAISSLRLPWILMGDFNAILNSEEHRGGCFNHYSIKAKHFADFVSNNQLFDLGFFGTPYTWCNNQNGLGRRWARLDRAIANNS</sequence>
<comment type="caution">
    <text evidence="2">The sequence shown here is derived from an EMBL/GenBank/DDBJ whole genome shotgun (WGS) entry which is preliminary data.</text>
</comment>
<dbReference type="AlphaFoldDB" id="A0A9D5CZS2"/>
<dbReference type="PANTHER" id="PTHR35218">
    <property type="entry name" value="RNASE H DOMAIN-CONTAINING PROTEIN"/>
    <property type="match status" value="1"/>
</dbReference>
<dbReference type="Pfam" id="PF03372">
    <property type="entry name" value="Exo_endo_phos"/>
    <property type="match status" value="1"/>
</dbReference>
<name>A0A9D5CZS2_9LILI</name>
<dbReference type="OrthoDB" id="682716at2759"/>
<dbReference type="GO" id="GO:0003824">
    <property type="term" value="F:catalytic activity"/>
    <property type="evidence" value="ECO:0007669"/>
    <property type="project" value="InterPro"/>
</dbReference>
<keyword evidence="3" id="KW-1185">Reference proteome</keyword>
<organism evidence="2 3">
    <name type="scientific">Dioscorea zingiberensis</name>
    <dbReference type="NCBI Taxonomy" id="325984"/>
    <lineage>
        <taxon>Eukaryota</taxon>
        <taxon>Viridiplantae</taxon>
        <taxon>Streptophyta</taxon>
        <taxon>Embryophyta</taxon>
        <taxon>Tracheophyta</taxon>
        <taxon>Spermatophyta</taxon>
        <taxon>Magnoliopsida</taxon>
        <taxon>Liliopsida</taxon>
        <taxon>Dioscoreales</taxon>
        <taxon>Dioscoreaceae</taxon>
        <taxon>Dioscorea</taxon>
    </lineage>
</organism>